<evidence type="ECO:0000313" key="5">
    <source>
        <dbReference type="Proteomes" id="UP001175271"/>
    </source>
</evidence>
<dbReference type="AlphaFoldDB" id="A0AA39HYN2"/>
<accession>A0AA39HYN2</accession>
<proteinExistence type="predicted"/>
<comment type="caution">
    <text evidence="4">The sequence shown here is derived from an EMBL/GenBank/DDBJ whole genome shotgun (WGS) entry which is preliminary data.</text>
</comment>
<name>A0AA39HYN2_9BILA</name>
<evidence type="ECO:0000256" key="2">
    <source>
        <dbReference type="SAM" id="Phobius"/>
    </source>
</evidence>
<dbReference type="Gene3D" id="3.10.100.10">
    <property type="entry name" value="Mannose-Binding Protein A, subunit A"/>
    <property type="match status" value="1"/>
</dbReference>
<dbReference type="CDD" id="cd00037">
    <property type="entry name" value="CLECT"/>
    <property type="match status" value="1"/>
</dbReference>
<dbReference type="InterPro" id="IPR001304">
    <property type="entry name" value="C-type_lectin-like"/>
</dbReference>
<dbReference type="InterPro" id="IPR016186">
    <property type="entry name" value="C-type_lectin-like/link_sf"/>
</dbReference>
<sequence length="241" mass="27064">MANPVVAFDNPNFQTTVGASFEQGCDDIHLEVDDHCPPVYPTTYFPSRDLSYYFSYLQQHHKYALGAAITIIAVLLLMAALSSESPETDTTVSSPTEETLEITEVPVTAVNISSSTATLPGPIFKVFCIELTWDKAKERCRKEGGELASVHNAKENAILSTLKHRTVGIRPMWLGGIAKTGYDSNQFRWIDDSSWDYQWWRVNYPKSARQYRCVLMDTSATDDWYNESCGQVYPFACKFGG</sequence>
<dbReference type="PANTHER" id="PTHR22991">
    <property type="entry name" value="PROTEIN CBG13490"/>
    <property type="match status" value="1"/>
</dbReference>
<dbReference type="PROSITE" id="PS50041">
    <property type="entry name" value="C_TYPE_LECTIN_2"/>
    <property type="match status" value="1"/>
</dbReference>
<dbReference type="PANTHER" id="PTHR22991:SF40">
    <property type="entry name" value="PROTEIN CBG13490"/>
    <property type="match status" value="1"/>
</dbReference>
<dbReference type="SUPFAM" id="SSF56436">
    <property type="entry name" value="C-type lectin-like"/>
    <property type="match status" value="1"/>
</dbReference>
<keyword evidence="1" id="KW-1015">Disulfide bond</keyword>
<dbReference type="InterPro" id="IPR018378">
    <property type="entry name" value="C-type_lectin_CS"/>
</dbReference>
<evidence type="ECO:0000256" key="1">
    <source>
        <dbReference type="ARBA" id="ARBA00023157"/>
    </source>
</evidence>
<keyword evidence="2" id="KW-0812">Transmembrane</keyword>
<dbReference type="PROSITE" id="PS00615">
    <property type="entry name" value="C_TYPE_LECTIN_1"/>
    <property type="match status" value="1"/>
</dbReference>
<protein>
    <recommendedName>
        <fullName evidence="3">C-type lectin domain-containing protein</fullName>
    </recommendedName>
</protein>
<dbReference type="Proteomes" id="UP001175271">
    <property type="component" value="Unassembled WGS sequence"/>
</dbReference>
<feature type="transmembrane region" description="Helical" evidence="2">
    <location>
        <begin position="63"/>
        <end position="81"/>
    </location>
</feature>
<keyword evidence="2" id="KW-1133">Transmembrane helix</keyword>
<feature type="domain" description="C-type lectin" evidence="3">
    <location>
        <begin position="124"/>
        <end position="238"/>
    </location>
</feature>
<evidence type="ECO:0000313" key="4">
    <source>
        <dbReference type="EMBL" id="KAK0414531.1"/>
    </source>
</evidence>
<dbReference type="InterPro" id="IPR050976">
    <property type="entry name" value="Snaclec"/>
</dbReference>
<dbReference type="EMBL" id="JAUCMV010000002">
    <property type="protein sequence ID" value="KAK0414531.1"/>
    <property type="molecule type" value="Genomic_DNA"/>
</dbReference>
<reference evidence="4" key="1">
    <citation type="submission" date="2023-06" db="EMBL/GenBank/DDBJ databases">
        <title>Genomic analysis of the entomopathogenic nematode Steinernema hermaphroditum.</title>
        <authorList>
            <person name="Schwarz E.M."/>
            <person name="Heppert J.K."/>
            <person name="Baniya A."/>
            <person name="Schwartz H.T."/>
            <person name="Tan C.-H."/>
            <person name="Antoshechkin I."/>
            <person name="Sternberg P.W."/>
            <person name="Goodrich-Blair H."/>
            <person name="Dillman A.R."/>
        </authorList>
    </citation>
    <scope>NUCLEOTIDE SEQUENCE</scope>
    <source>
        <strain evidence="4">PS9179</strain>
        <tissue evidence="4">Whole animal</tissue>
    </source>
</reference>
<dbReference type="Pfam" id="PF00059">
    <property type="entry name" value="Lectin_C"/>
    <property type="match status" value="1"/>
</dbReference>
<dbReference type="InterPro" id="IPR016187">
    <property type="entry name" value="CTDL_fold"/>
</dbReference>
<evidence type="ECO:0000259" key="3">
    <source>
        <dbReference type="PROSITE" id="PS50041"/>
    </source>
</evidence>
<keyword evidence="5" id="KW-1185">Reference proteome</keyword>
<organism evidence="4 5">
    <name type="scientific">Steinernema hermaphroditum</name>
    <dbReference type="NCBI Taxonomy" id="289476"/>
    <lineage>
        <taxon>Eukaryota</taxon>
        <taxon>Metazoa</taxon>
        <taxon>Ecdysozoa</taxon>
        <taxon>Nematoda</taxon>
        <taxon>Chromadorea</taxon>
        <taxon>Rhabditida</taxon>
        <taxon>Tylenchina</taxon>
        <taxon>Panagrolaimomorpha</taxon>
        <taxon>Strongyloidoidea</taxon>
        <taxon>Steinernematidae</taxon>
        <taxon>Steinernema</taxon>
    </lineage>
</organism>
<keyword evidence="2" id="KW-0472">Membrane</keyword>
<gene>
    <name evidence="4" type="ORF">QR680_011481</name>
</gene>
<dbReference type="SMART" id="SM00034">
    <property type="entry name" value="CLECT"/>
    <property type="match status" value="1"/>
</dbReference>